<evidence type="ECO:0000256" key="1">
    <source>
        <dbReference type="SAM" id="Phobius"/>
    </source>
</evidence>
<feature type="transmembrane region" description="Helical" evidence="1">
    <location>
        <begin position="20"/>
        <end position="41"/>
    </location>
</feature>
<accession>A0AAV2F1J1</accession>
<name>A0AAV2F1J1_9ROSI</name>
<evidence type="ECO:0000313" key="2">
    <source>
        <dbReference type="EMBL" id="CAL1392106.1"/>
    </source>
</evidence>
<dbReference type="Proteomes" id="UP001497516">
    <property type="component" value="Chromosome 6"/>
</dbReference>
<organism evidence="2 3">
    <name type="scientific">Linum trigynum</name>
    <dbReference type="NCBI Taxonomy" id="586398"/>
    <lineage>
        <taxon>Eukaryota</taxon>
        <taxon>Viridiplantae</taxon>
        <taxon>Streptophyta</taxon>
        <taxon>Embryophyta</taxon>
        <taxon>Tracheophyta</taxon>
        <taxon>Spermatophyta</taxon>
        <taxon>Magnoliopsida</taxon>
        <taxon>eudicotyledons</taxon>
        <taxon>Gunneridae</taxon>
        <taxon>Pentapetalae</taxon>
        <taxon>rosids</taxon>
        <taxon>fabids</taxon>
        <taxon>Malpighiales</taxon>
        <taxon>Linaceae</taxon>
        <taxon>Linum</taxon>
    </lineage>
</organism>
<protein>
    <submittedName>
        <fullName evidence="2">Uncharacterized protein</fullName>
    </submittedName>
</protein>
<keyword evidence="1" id="KW-1133">Transmembrane helix</keyword>
<keyword evidence="3" id="KW-1185">Reference proteome</keyword>
<reference evidence="2 3" key="1">
    <citation type="submission" date="2024-04" db="EMBL/GenBank/DDBJ databases">
        <authorList>
            <person name="Fracassetti M."/>
        </authorList>
    </citation>
    <scope>NUCLEOTIDE SEQUENCE [LARGE SCALE GENOMIC DNA]</scope>
</reference>
<evidence type="ECO:0000313" key="3">
    <source>
        <dbReference type="Proteomes" id="UP001497516"/>
    </source>
</evidence>
<gene>
    <name evidence="2" type="ORF">LTRI10_LOCUS32778</name>
</gene>
<sequence length="67" mass="7447">MRSRILIQSSGSDALAFDRATQSALTLSILGISLILMRGFVLRIETIEPIHAAHLYGHRVYTSTVNY</sequence>
<dbReference type="EMBL" id="OZ034819">
    <property type="protein sequence ID" value="CAL1392106.1"/>
    <property type="molecule type" value="Genomic_DNA"/>
</dbReference>
<keyword evidence="1" id="KW-0472">Membrane</keyword>
<dbReference type="AlphaFoldDB" id="A0AAV2F1J1"/>
<proteinExistence type="predicted"/>
<keyword evidence="1" id="KW-0812">Transmembrane</keyword>